<reference evidence="5" key="1">
    <citation type="submission" date="2025-08" db="UniProtKB">
        <authorList>
            <consortium name="RefSeq"/>
        </authorList>
    </citation>
    <scope>IDENTIFICATION</scope>
</reference>
<feature type="region of interest" description="Disordered" evidence="2">
    <location>
        <begin position="206"/>
        <end position="226"/>
    </location>
</feature>
<dbReference type="PANTHER" id="PTHR22574">
    <property type="match status" value="1"/>
</dbReference>
<dbReference type="OrthoDB" id="9942703at2759"/>
<feature type="compositionally biased region" description="Polar residues" evidence="2">
    <location>
        <begin position="251"/>
        <end position="277"/>
    </location>
</feature>
<comment type="similarity">
    <text evidence="1">Belongs to the GARIN family.</text>
</comment>
<evidence type="ECO:0000313" key="5">
    <source>
        <dbReference type="RefSeq" id="XP_004626988.1"/>
    </source>
</evidence>
<evidence type="ECO:0000313" key="4">
    <source>
        <dbReference type="Proteomes" id="UP000515203"/>
    </source>
</evidence>
<feature type="region of interest" description="Disordered" evidence="2">
    <location>
        <begin position="324"/>
        <end position="346"/>
    </location>
</feature>
<feature type="region of interest" description="Disordered" evidence="2">
    <location>
        <begin position="240"/>
        <end position="277"/>
    </location>
</feature>
<feature type="compositionally biased region" description="Basic and acidic residues" evidence="2">
    <location>
        <begin position="329"/>
        <end position="342"/>
    </location>
</feature>
<dbReference type="FunCoup" id="A0A6P3EMT2">
    <property type="interactions" value="90"/>
</dbReference>
<feature type="compositionally biased region" description="Low complexity" evidence="2">
    <location>
        <begin position="512"/>
        <end position="522"/>
    </location>
</feature>
<feature type="compositionally biased region" description="Basic residues" evidence="2">
    <location>
        <begin position="481"/>
        <end position="491"/>
    </location>
</feature>
<accession>A0A6P3EMT2</accession>
<dbReference type="AlphaFoldDB" id="A0A6P3EMT2"/>
<dbReference type="Proteomes" id="UP000515203">
    <property type="component" value="Unplaced"/>
</dbReference>
<dbReference type="CTD" id="149647"/>
<evidence type="ECO:0000256" key="1">
    <source>
        <dbReference type="ARBA" id="ARBA00038379"/>
    </source>
</evidence>
<evidence type="ECO:0000259" key="3">
    <source>
        <dbReference type="Pfam" id="PF12480"/>
    </source>
</evidence>
<dbReference type="GO" id="GO:0007286">
    <property type="term" value="P:spermatid development"/>
    <property type="evidence" value="ECO:0007669"/>
    <property type="project" value="UniProtKB-ARBA"/>
</dbReference>
<proteinExistence type="inferred from homology"/>
<organism evidence="4 5">
    <name type="scientific">Octodon degus</name>
    <name type="common">Degu</name>
    <name type="synonym">Sciurus degus</name>
    <dbReference type="NCBI Taxonomy" id="10160"/>
    <lineage>
        <taxon>Eukaryota</taxon>
        <taxon>Metazoa</taxon>
        <taxon>Chordata</taxon>
        <taxon>Craniata</taxon>
        <taxon>Vertebrata</taxon>
        <taxon>Euteleostomi</taxon>
        <taxon>Mammalia</taxon>
        <taxon>Eutheria</taxon>
        <taxon>Euarchontoglires</taxon>
        <taxon>Glires</taxon>
        <taxon>Rodentia</taxon>
        <taxon>Hystricomorpha</taxon>
        <taxon>Octodontidae</taxon>
        <taxon>Octodon</taxon>
    </lineage>
</organism>
<sequence length="597" mass="63473">MVTNSECLLPYYTAQSSSGTGMFSTTMGKLQRHLHKGEYDMFKYAPIFESDFIQITKRGEVIDVHNRVRMVTVGIACTSPILLIPDVMLLARPATNCEEFEGFSQATKGKSRKGPKPLELTRLLPLKFVRISVHDRQKQQLRLKFATGRSCYLQLCPPLDAREDLFTYWEKLIYLLRPPVDSNSSTYATPAEDMLCMPALADEDRTSLAAQDSQGKGDQDQVSIRSLHVVPEVTRATSAAYAGGEGVKPGSHTSNATPKISTSKSRSTEFAQDSARGTKTEAVAGGAVAAAGTAGVAGTASGTLSVAATKSGSGEVNAALAGAASVGEGESKSPRAGTDKTPPKSLSVALAGAVNQFSEPRSDGFSPENSMSAAFAGGEATSNEPGKAPNPAAGGTMASKSPKGAEAGQQRMPPASEATLKERREKKKREDRATSRGSSHRKTHEGRHRTSEDKMARKSSSQSLSSHRTHRASKKETGSHRSARGGRHNRAPKGISRSPIEKESRTSHKSGRSLSTTSSGSTPKRRGKISSFLRNVKANLRTKGMASLRGGDVDVVAKTVEKTKLEAIVETAESGQGVEIVSSVTSEVTEAVIVEAH</sequence>
<dbReference type="InParanoid" id="A0A6P3EMT2"/>
<feature type="compositionally biased region" description="Basic and acidic residues" evidence="2">
    <location>
        <begin position="419"/>
        <end position="434"/>
    </location>
</feature>
<dbReference type="InterPro" id="IPR022168">
    <property type="entry name" value="GARIL-like_Rab2B-bd"/>
</dbReference>
<dbReference type="Pfam" id="PF12480">
    <property type="entry name" value="GARIL_Rab2_bd"/>
    <property type="match status" value="1"/>
</dbReference>
<dbReference type="GeneID" id="101566098"/>
<evidence type="ECO:0000256" key="2">
    <source>
        <dbReference type="SAM" id="MobiDB-lite"/>
    </source>
</evidence>
<gene>
    <name evidence="5" type="primary">Fam71a</name>
</gene>
<keyword evidence="4" id="KW-1185">Reference proteome</keyword>
<dbReference type="RefSeq" id="XP_004626988.1">
    <property type="nucleotide sequence ID" value="XM_004626931.2"/>
</dbReference>
<protein>
    <submittedName>
        <fullName evidence="5">Protein FAM71A</fullName>
    </submittedName>
</protein>
<feature type="domain" description="Golgi associated RAB2 interactor protein-like Rab2B-binding" evidence="3">
    <location>
        <begin position="118"/>
        <end position="186"/>
    </location>
</feature>
<feature type="compositionally biased region" description="Basic residues" evidence="2">
    <location>
        <begin position="438"/>
        <end position="447"/>
    </location>
</feature>
<feature type="compositionally biased region" description="Polar residues" evidence="2">
    <location>
        <begin position="208"/>
        <end position="224"/>
    </location>
</feature>
<name>A0A6P3EMT2_OCTDE</name>
<dbReference type="PANTHER" id="PTHR22574:SF15">
    <property type="entry name" value="GOLGI-ASSOCIATED RAB2 INTERACTOR PROTEIN 4"/>
    <property type="match status" value="1"/>
</dbReference>
<feature type="region of interest" description="Disordered" evidence="2">
    <location>
        <begin position="358"/>
        <end position="531"/>
    </location>
</feature>
<dbReference type="GO" id="GO:0005634">
    <property type="term" value="C:nucleus"/>
    <property type="evidence" value="ECO:0007669"/>
    <property type="project" value="TreeGrafter"/>
</dbReference>